<feature type="compositionally biased region" description="Basic residues" evidence="1">
    <location>
        <begin position="591"/>
        <end position="604"/>
    </location>
</feature>
<gene>
    <name evidence="3" type="ORF">NA57DRAFT_53127</name>
</gene>
<evidence type="ECO:0000313" key="4">
    <source>
        <dbReference type="Proteomes" id="UP000799772"/>
    </source>
</evidence>
<feature type="region of interest" description="Disordered" evidence="1">
    <location>
        <begin position="471"/>
        <end position="500"/>
    </location>
</feature>
<keyword evidence="2" id="KW-0732">Signal</keyword>
<feature type="compositionally biased region" description="Basic residues" evidence="1">
    <location>
        <begin position="547"/>
        <end position="557"/>
    </location>
</feature>
<feature type="compositionally biased region" description="Polar residues" evidence="1">
    <location>
        <begin position="629"/>
        <end position="645"/>
    </location>
</feature>
<feature type="compositionally biased region" description="Polar residues" evidence="1">
    <location>
        <begin position="717"/>
        <end position="741"/>
    </location>
</feature>
<feature type="compositionally biased region" description="Low complexity" evidence="1">
    <location>
        <begin position="605"/>
        <end position="628"/>
    </location>
</feature>
<evidence type="ECO:0000256" key="1">
    <source>
        <dbReference type="SAM" id="MobiDB-lite"/>
    </source>
</evidence>
<feature type="compositionally biased region" description="Polar residues" evidence="1">
    <location>
        <begin position="71"/>
        <end position="80"/>
    </location>
</feature>
<feature type="compositionally biased region" description="Low complexity" evidence="1">
    <location>
        <begin position="698"/>
        <end position="712"/>
    </location>
</feature>
<dbReference type="OrthoDB" id="5337308at2759"/>
<protein>
    <submittedName>
        <fullName evidence="3">Uncharacterized protein</fullName>
    </submittedName>
</protein>
<evidence type="ECO:0000313" key="3">
    <source>
        <dbReference type="EMBL" id="KAF2103612.1"/>
    </source>
</evidence>
<keyword evidence="4" id="KW-1185">Reference proteome</keyword>
<feature type="compositionally biased region" description="Polar residues" evidence="1">
    <location>
        <begin position="680"/>
        <end position="689"/>
    </location>
</feature>
<feature type="compositionally biased region" description="Basic and acidic residues" evidence="1">
    <location>
        <begin position="362"/>
        <end position="374"/>
    </location>
</feature>
<feature type="region of interest" description="Disordered" evidence="1">
    <location>
        <begin position="330"/>
        <end position="395"/>
    </location>
</feature>
<feature type="region of interest" description="Disordered" evidence="1">
    <location>
        <begin position="517"/>
        <end position="747"/>
    </location>
</feature>
<dbReference type="Proteomes" id="UP000799772">
    <property type="component" value="Unassembled WGS sequence"/>
</dbReference>
<proteinExistence type="predicted"/>
<feature type="compositionally biased region" description="Basic and acidic residues" evidence="1">
    <location>
        <begin position="113"/>
        <end position="131"/>
    </location>
</feature>
<dbReference type="EMBL" id="ML978122">
    <property type="protein sequence ID" value="KAF2103612.1"/>
    <property type="molecule type" value="Genomic_DNA"/>
</dbReference>
<evidence type="ECO:0000256" key="2">
    <source>
        <dbReference type="SAM" id="SignalP"/>
    </source>
</evidence>
<sequence length="1282" mass="138985">MLFTTLVFSQWICPLFLFSLLITAAPQVKKSSNTTISGSDIRIANTSGLSKSVFPGTGVVGAVETAESILKSKSVTSKSSRGPDAGEHPPGSSKKALSHGSATDSRSSSNASTRERTSRRLETGSSNERKTTTKSSPFVSARKSTIKSDKPNERISKTKGLSVEPTLTNSKNTTSSGGLVGVMVVHSTVVTSVKGKTRTETKDFISASGTLIPLLVTTQINPTGSIARSSAKDIQSQLSGLPPLIGAWVKKPSTTLTPKVEKSIEEAKNKLVRLFGEVGGSNHPPETKCSGGNLLTSLLKATSCAIQQLQILGGNVKNNLTNRVKLGLPVLQGLTGNPPGKPSNPKPSRHPKHPSSNGNRPSSEHPSKTSERSSHTLKRSSSVSEASSSRPTSSCLETETATQCRVICDATIIGSSRVPMTLGAKSASTAASCSTTCFHTVTGCNVVGTTTTTSAVEACTPNTYIPLAKFGPPPRNGIATGDGDDEYMPDPDFYPSGWNTTIPGSDKLRLLALPSKTTISHPHSTPSSSEKKASSTTRENLSSSAKKTSRFTSKRPAKSSSELPSKTSSKTTPSSSEKMVSGTPRESLRPSAKKTSRFTSKHPPKSSSKLPSKVSSKTISNSSEKASSTPRESSPAMKTSRSISEQPRKSSSKLPSKVSSKTISSSSEKASSTPRESSPAMKTSRSISEQPRKSSYMPQSKISPKTSTTSPKETGTRIETSSALIRKTSSSPGRETSNPQHTHSKSIPIALSDATPTLTSFNPTVSNNQVTSVGCEVRLGKFDVNGRPVAQTPSNFITLSGKDLSLVSSKASAFCAPTVLISSSAFPTLSQPGEAFSFIFSKYEPVWDESWTEDWSLNLFWGWNPDPWCKNYPAYRPSQPVEAPPNTRITGGNGVDFFCWSAFNEIFQTCNSRDGSSSGGSFFQGCTTFGWEAFNGLVKRGTGNSSAEDHGTLHQDEQRRRALIQARAPPKPRQKYLWQPNNDDLWTEMVSRGRTLWDRLNSALNSNGPDRAIMDPAPAYRSPVERIKGATAGKPLLFEYAMNTMLFTHRGYLGIDYEEPDFNVVKLEWPRTGDQKAWFYNQVSFRTGTIIVNSIQRYDSEHGPIQEWNKDHTEKMQQAVAYNQYIKQTYTAPHYWADVAWYSWYTEATDGCGGDSEQEKAFLSSRLRSLRQVIQQQVTNKLTRMAIQYVWAQLGIGPENVQQYTWVTPENGDLFFGLLGSPNGLGVAHLLRQHHNELGKKTISHISITTVDNTGEVTLTDSPEQQQEDAWPFYLIFNLVDV</sequence>
<organism evidence="3 4">
    <name type="scientific">Rhizodiscina lignyota</name>
    <dbReference type="NCBI Taxonomy" id="1504668"/>
    <lineage>
        <taxon>Eukaryota</taxon>
        <taxon>Fungi</taxon>
        <taxon>Dikarya</taxon>
        <taxon>Ascomycota</taxon>
        <taxon>Pezizomycotina</taxon>
        <taxon>Dothideomycetes</taxon>
        <taxon>Pleosporomycetidae</taxon>
        <taxon>Aulographales</taxon>
        <taxon>Rhizodiscinaceae</taxon>
        <taxon>Rhizodiscina</taxon>
    </lineage>
</organism>
<reference evidence="3" key="1">
    <citation type="journal article" date="2020" name="Stud. Mycol.">
        <title>101 Dothideomycetes genomes: a test case for predicting lifestyles and emergence of pathogens.</title>
        <authorList>
            <person name="Haridas S."/>
            <person name="Albert R."/>
            <person name="Binder M."/>
            <person name="Bloem J."/>
            <person name="Labutti K."/>
            <person name="Salamov A."/>
            <person name="Andreopoulos B."/>
            <person name="Baker S."/>
            <person name="Barry K."/>
            <person name="Bills G."/>
            <person name="Bluhm B."/>
            <person name="Cannon C."/>
            <person name="Castanera R."/>
            <person name="Culley D."/>
            <person name="Daum C."/>
            <person name="Ezra D."/>
            <person name="Gonzalez J."/>
            <person name="Henrissat B."/>
            <person name="Kuo A."/>
            <person name="Liang C."/>
            <person name="Lipzen A."/>
            <person name="Lutzoni F."/>
            <person name="Magnuson J."/>
            <person name="Mondo S."/>
            <person name="Nolan M."/>
            <person name="Ohm R."/>
            <person name="Pangilinan J."/>
            <person name="Park H.-J."/>
            <person name="Ramirez L."/>
            <person name="Alfaro M."/>
            <person name="Sun H."/>
            <person name="Tritt A."/>
            <person name="Yoshinaga Y."/>
            <person name="Zwiers L.-H."/>
            <person name="Turgeon B."/>
            <person name="Goodwin S."/>
            <person name="Spatafora J."/>
            <person name="Crous P."/>
            <person name="Grigoriev I."/>
        </authorList>
    </citation>
    <scope>NUCLEOTIDE SEQUENCE</scope>
    <source>
        <strain evidence="3">CBS 133067</strain>
    </source>
</reference>
<feature type="compositionally biased region" description="Low complexity" evidence="1">
    <location>
        <begin position="101"/>
        <end position="112"/>
    </location>
</feature>
<feature type="chain" id="PRO_5040280049" evidence="2">
    <location>
        <begin position="25"/>
        <end position="1282"/>
    </location>
</feature>
<comment type="caution">
    <text evidence="3">The sequence shown here is derived from an EMBL/GenBank/DDBJ whole genome shotgun (WGS) entry which is preliminary data.</text>
</comment>
<feature type="signal peptide" evidence="2">
    <location>
        <begin position="1"/>
        <end position="24"/>
    </location>
</feature>
<feature type="region of interest" description="Disordered" evidence="1">
    <location>
        <begin position="71"/>
        <end position="154"/>
    </location>
</feature>
<accession>A0A9P4IPH8</accession>
<feature type="compositionally biased region" description="Low complexity" evidence="1">
    <location>
        <begin position="558"/>
        <end position="578"/>
    </location>
</feature>
<name>A0A9P4IPH8_9PEZI</name>
<feature type="compositionally biased region" description="Low complexity" evidence="1">
    <location>
        <begin position="652"/>
        <end position="678"/>
    </location>
</feature>
<feature type="compositionally biased region" description="Low complexity" evidence="1">
    <location>
        <begin position="380"/>
        <end position="394"/>
    </location>
</feature>
<feature type="compositionally biased region" description="Low complexity" evidence="1">
    <location>
        <begin position="517"/>
        <end position="528"/>
    </location>
</feature>